<dbReference type="AlphaFoldDB" id="A0A6J7KS81"/>
<sequence length="71" mass="7697">MAYQSVVAYEQGTTTVAGSCRTYARRTTCYIGGLTRATTYDLRVTAHLPVPGKTWHNTTAAGSILQVSTNR</sequence>
<reference evidence="1" key="1">
    <citation type="submission" date="2020-05" db="EMBL/GenBank/DDBJ databases">
        <authorList>
            <person name="Chiriac C."/>
            <person name="Salcher M."/>
            <person name="Ghai R."/>
            <person name="Kavagutti S V."/>
        </authorList>
    </citation>
    <scope>NUCLEOTIDE SEQUENCE</scope>
</reference>
<name>A0A6J7KS81_9ZZZZ</name>
<accession>A0A6J7KS81</accession>
<dbReference type="EMBL" id="CAFBNC010000197">
    <property type="protein sequence ID" value="CAB4958696.1"/>
    <property type="molecule type" value="Genomic_DNA"/>
</dbReference>
<protein>
    <submittedName>
        <fullName evidence="1">Unannotated protein</fullName>
    </submittedName>
</protein>
<evidence type="ECO:0000313" key="1">
    <source>
        <dbReference type="EMBL" id="CAB4958696.1"/>
    </source>
</evidence>
<gene>
    <name evidence="1" type="ORF">UFOPK3733_02314</name>
</gene>
<organism evidence="1">
    <name type="scientific">freshwater metagenome</name>
    <dbReference type="NCBI Taxonomy" id="449393"/>
    <lineage>
        <taxon>unclassified sequences</taxon>
        <taxon>metagenomes</taxon>
        <taxon>ecological metagenomes</taxon>
    </lineage>
</organism>
<proteinExistence type="predicted"/>